<name>A0A7T2PHC7_9GAMM</name>
<reference evidence="1 2" key="1">
    <citation type="submission" date="2020-12" db="EMBL/GenBank/DDBJ databases">
        <title>FDA dAtabase for Regulatory Grade micrObial Sequences (FDA-ARGOS): Supporting development and validation of Infectious Disease Dx tests.</title>
        <authorList>
            <person name="Sproer C."/>
            <person name="Gronow S."/>
            <person name="Severitt S."/>
            <person name="Schroder I."/>
            <person name="Tallon L."/>
            <person name="Sadzewicz L."/>
            <person name="Zhao X."/>
            <person name="Boylan J."/>
            <person name="Ott S."/>
            <person name="Bowen H."/>
            <person name="Vavikolanu K."/>
            <person name="Mehta A."/>
            <person name="Aluvathingal J."/>
            <person name="Nadendla S."/>
            <person name="Lowell S."/>
            <person name="Myers T."/>
            <person name="Yan Y."/>
            <person name="Sichtig H."/>
        </authorList>
    </citation>
    <scope>NUCLEOTIDE SEQUENCE [LARGE SCALE GENOMIC DNA]</scope>
    <source>
        <strain evidence="1 2">FDAARGOS_933</strain>
    </source>
</reference>
<dbReference type="GeneID" id="60784973"/>
<dbReference type="AlphaFoldDB" id="A0A7T2PHC7"/>
<organism evidence="1 2">
    <name type="scientific">Aeromonas allosaccharophila</name>
    <dbReference type="NCBI Taxonomy" id="656"/>
    <lineage>
        <taxon>Bacteria</taxon>
        <taxon>Pseudomonadati</taxon>
        <taxon>Pseudomonadota</taxon>
        <taxon>Gammaproteobacteria</taxon>
        <taxon>Aeromonadales</taxon>
        <taxon>Aeromonadaceae</taxon>
        <taxon>Aeromonas</taxon>
    </lineage>
</organism>
<evidence type="ECO:0000313" key="1">
    <source>
        <dbReference type="EMBL" id="QPR55819.1"/>
    </source>
</evidence>
<dbReference type="RefSeq" id="WP_232254412.1">
    <property type="nucleotide sequence ID" value="NZ_CP065745.1"/>
</dbReference>
<dbReference type="EMBL" id="CP065745">
    <property type="protein sequence ID" value="QPR55819.1"/>
    <property type="molecule type" value="Genomic_DNA"/>
</dbReference>
<sequence>MSITHLPTPIYNALKNKGLNEFTVVECLKAGYGEENTSYSNAAGYGFVYLQLMKLVNKGLLSRKSDGRNLVFAKTSKYFDETIDSCNLREGEMLPSMNNPLRHLNERYSYYENQIKILSGEKEECDELAHMYPQLQHVIKNISSQTDEKINIILGRIKSVKAVIDVVSSYQEAK</sequence>
<evidence type="ECO:0000313" key="2">
    <source>
        <dbReference type="Proteomes" id="UP000595101"/>
    </source>
</evidence>
<protein>
    <submittedName>
        <fullName evidence="1">Uncharacterized protein</fullName>
    </submittedName>
</protein>
<gene>
    <name evidence="1" type="ORF">I6G90_05165</name>
</gene>
<dbReference type="Proteomes" id="UP000595101">
    <property type="component" value="Chromosome"/>
</dbReference>
<dbReference type="KEGG" id="aall:I6G90_05165"/>
<accession>A0A7T2PHC7</accession>
<proteinExistence type="predicted"/>